<reference evidence="3 4" key="1">
    <citation type="submission" date="2018-10" db="EMBL/GenBank/DDBJ databases">
        <title>A high-quality apple genome assembly.</title>
        <authorList>
            <person name="Hu J."/>
        </authorList>
    </citation>
    <scope>NUCLEOTIDE SEQUENCE [LARGE SCALE GENOMIC DNA]</scope>
    <source>
        <strain evidence="4">cv. HFTH1</strain>
        <tissue evidence="3">Young leaf</tissue>
    </source>
</reference>
<sequence>MASLENVFVMAGLVLEAIILMLSAGLSSASGDFYGNYDDRDESSSISPSSSTSEHSTNIISSDDNFNAYPLNISYPPLPNYKDGPPPTNFPDELLPEPSPGYYRHLRECSDEINPLCGHRSLRRLVKLILLEATFEGKVSEALEKSSQIWNKCVKVVDQADSPSPAGAVAF</sequence>
<evidence type="ECO:0000313" key="3">
    <source>
        <dbReference type="EMBL" id="RXH78891.1"/>
    </source>
</evidence>
<dbReference type="Proteomes" id="UP000290289">
    <property type="component" value="Chromosome 13"/>
</dbReference>
<accession>A0A498IBD7</accession>
<organism evidence="3 4">
    <name type="scientific">Malus domestica</name>
    <name type="common">Apple</name>
    <name type="synonym">Pyrus malus</name>
    <dbReference type="NCBI Taxonomy" id="3750"/>
    <lineage>
        <taxon>Eukaryota</taxon>
        <taxon>Viridiplantae</taxon>
        <taxon>Streptophyta</taxon>
        <taxon>Embryophyta</taxon>
        <taxon>Tracheophyta</taxon>
        <taxon>Spermatophyta</taxon>
        <taxon>Magnoliopsida</taxon>
        <taxon>eudicotyledons</taxon>
        <taxon>Gunneridae</taxon>
        <taxon>Pentapetalae</taxon>
        <taxon>rosids</taxon>
        <taxon>fabids</taxon>
        <taxon>Rosales</taxon>
        <taxon>Rosaceae</taxon>
        <taxon>Amygdaloideae</taxon>
        <taxon>Maleae</taxon>
        <taxon>Malus</taxon>
    </lineage>
</organism>
<keyword evidence="2" id="KW-0472">Membrane</keyword>
<evidence type="ECO:0000256" key="2">
    <source>
        <dbReference type="SAM" id="Phobius"/>
    </source>
</evidence>
<keyword evidence="2" id="KW-1133">Transmembrane helix</keyword>
<gene>
    <name evidence="3" type="ORF">DVH24_006961</name>
</gene>
<dbReference type="AlphaFoldDB" id="A0A498IBD7"/>
<evidence type="ECO:0008006" key="5">
    <source>
        <dbReference type="Google" id="ProtNLM"/>
    </source>
</evidence>
<evidence type="ECO:0000256" key="1">
    <source>
        <dbReference type="SAM" id="MobiDB-lite"/>
    </source>
</evidence>
<dbReference type="EMBL" id="RDQH01000339">
    <property type="protein sequence ID" value="RXH78891.1"/>
    <property type="molecule type" value="Genomic_DNA"/>
</dbReference>
<comment type="caution">
    <text evidence="3">The sequence shown here is derived from an EMBL/GenBank/DDBJ whole genome shotgun (WGS) entry which is preliminary data.</text>
</comment>
<feature type="transmembrane region" description="Helical" evidence="2">
    <location>
        <begin position="7"/>
        <end position="26"/>
    </location>
</feature>
<name>A0A498IBD7_MALDO</name>
<keyword evidence="4" id="KW-1185">Reference proteome</keyword>
<feature type="compositionally biased region" description="Low complexity" evidence="1">
    <location>
        <begin position="44"/>
        <end position="61"/>
    </location>
</feature>
<proteinExistence type="predicted"/>
<protein>
    <recommendedName>
        <fullName evidence="5">Prolamin-like domain-containing protein</fullName>
    </recommendedName>
</protein>
<feature type="region of interest" description="Disordered" evidence="1">
    <location>
        <begin position="40"/>
        <end position="61"/>
    </location>
</feature>
<evidence type="ECO:0000313" key="4">
    <source>
        <dbReference type="Proteomes" id="UP000290289"/>
    </source>
</evidence>
<keyword evidence="2" id="KW-0812">Transmembrane</keyword>